<sequence length="564" mass="58983">MATSAPNTTPDPRPTGDLEHLFRQKFADAEVTPRASLWEQLDHELLVDQNNTYRHRLRVHRWVAAACLLLLLSVSGWALLHEWQPAAPGLAVQRGTGADSHTGVAANGLSGTASGSAATAAGTASAASNNTEDAADASTGAAKELLASENHLPMPAAEQGVVASDASQTAGLVAAPQAATGRSVGSNVYSVGTMPAAMGVAGSYYSANGSRPSGQAGFPAATSYSGMETETATVGWNGVSPRFASLRGGWLGSRPDTLKRSLLSAPQPAIGTLAAAQDQTKTAAKQWRRLRLGGSYAVGAYNPNINFSDDNGMVQADRVANALRSYYQEDAEAEYRRNLRAGLSQRVALTAAYTLNKRLTLVSGVEAAQQHATSATSYDFLDGRQVSRGVADLFNNTSYSYVLSNRAAAPASTRKTAYRYRSVAVPVALRYGSQRTGVSLYAKMGAAVGLLLNSNSKFVEPSVRVANSPASFAPASADASRAYSVGSSDSPYRKVQASVRGGAGIRYQPANANWSMVVGPTAEMGLTTLNANPSQRGLSQSRPHSVGVEAVVEFGRPKPMPVAQ</sequence>
<protein>
    <submittedName>
        <fullName evidence="2">Outer membrane beta-barrel protein</fullName>
    </submittedName>
</protein>
<gene>
    <name evidence="2" type="ORF">MTX78_19910</name>
</gene>
<keyword evidence="1" id="KW-0472">Membrane</keyword>
<evidence type="ECO:0000313" key="3">
    <source>
        <dbReference type="Proteomes" id="UP000831113"/>
    </source>
</evidence>
<keyword evidence="3" id="KW-1185">Reference proteome</keyword>
<organism evidence="2 3">
    <name type="scientific">Hymenobacter tibetensis</name>
    <dbReference type="NCBI Taxonomy" id="497967"/>
    <lineage>
        <taxon>Bacteria</taxon>
        <taxon>Pseudomonadati</taxon>
        <taxon>Bacteroidota</taxon>
        <taxon>Cytophagia</taxon>
        <taxon>Cytophagales</taxon>
        <taxon>Hymenobacteraceae</taxon>
        <taxon>Hymenobacter</taxon>
    </lineage>
</organism>
<accession>A0ABY4CW98</accession>
<reference evidence="2 3" key="1">
    <citation type="submission" date="2022-03" db="EMBL/GenBank/DDBJ databases">
        <title>Hymenobactersp. isolated from the air.</title>
        <authorList>
            <person name="Won M."/>
            <person name="Kwon S.-W."/>
        </authorList>
    </citation>
    <scope>NUCLEOTIDE SEQUENCE [LARGE SCALE GENOMIC DNA]</scope>
    <source>
        <strain evidence="2 3">KACC 21982</strain>
    </source>
</reference>
<dbReference type="RefSeq" id="WP_243797706.1">
    <property type="nucleotide sequence ID" value="NZ_CP094669.1"/>
</dbReference>
<dbReference type="Proteomes" id="UP000831113">
    <property type="component" value="Chromosome"/>
</dbReference>
<evidence type="ECO:0000256" key="1">
    <source>
        <dbReference type="SAM" id="Phobius"/>
    </source>
</evidence>
<proteinExistence type="predicted"/>
<evidence type="ECO:0000313" key="2">
    <source>
        <dbReference type="EMBL" id="UOG74371.1"/>
    </source>
</evidence>
<dbReference type="EMBL" id="CP094669">
    <property type="protein sequence ID" value="UOG74371.1"/>
    <property type="molecule type" value="Genomic_DNA"/>
</dbReference>
<keyword evidence="1" id="KW-0812">Transmembrane</keyword>
<name>A0ABY4CW98_9BACT</name>
<feature type="transmembrane region" description="Helical" evidence="1">
    <location>
        <begin position="62"/>
        <end position="80"/>
    </location>
</feature>
<keyword evidence="1" id="KW-1133">Transmembrane helix</keyword>